<comment type="catalytic activity">
    <reaction evidence="1">
        <text>a beta-lactam + H2O = a substituted beta-amino acid</text>
        <dbReference type="Rhea" id="RHEA:20401"/>
        <dbReference type="ChEBI" id="CHEBI:15377"/>
        <dbReference type="ChEBI" id="CHEBI:35627"/>
        <dbReference type="ChEBI" id="CHEBI:140347"/>
        <dbReference type="EC" id="3.5.2.6"/>
    </reaction>
</comment>
<keyword evidence="7" id="KW-1185">Reference proteome</keyword>
<gene>
    <name evidence="6" type="ordered locus">Acid345_4151</name>
</gene>
<evidence type="ECO:0000313" key="7">
    <source>
        <dbReference type="Proteomes" id="UP000002432"/>
    </source>
</evidence>
<dbReference type="RefSeq" id="WP_011524950.1">
    <property type="nucleotide sequence ID" value="NC_008009.1"/>
</dbReference>
<comment type="similarity">
    <text evidence="2">Belongs to the class-A beta-lactamase family.</text>
</comment>
<dbReference type="Gene3D" id="3.40.710.10">
    <property type="entry name" value="DD-peptidase/beta-lactamase superfamily"/>
    <property type="match status" value="1"/>
</dbReference>
<sequence length="300" mass="33513">MFRSLLATLILSTLALAQSPQLHTRDLLWQKMTADVTAVQQHFDGVMGITIRDLTDNREFTLNPDDIFPTASSIKLPLLVELWRQSQTGTGQKLTDLYTFRKEDVVPDSAIMENLTPGVSKVTNRDLAGMVVAVSDNSATNVLIDRVGFDNVNKMLDAQGLHKTRLRRHMMDLAAAKAGNENVSTPHEMTQLLEAVYRGKILNPQMSEDFWNLMCTKKESPLPRLLPEDLRIANKPGELDGVRTDSGLVFLKNRPYVISVMTTYAANEREASAAIAQISLIAYNYFHAVSISSDYGRKME</sequence>
<keyword evidence="4" id="KW-0732">Signal</keyword>
<evidence type="ECO:0000256" key="3">
    <source>
        <dbReference type="ARBA" id="ARBA00012865"/>
    </source>
</evidence>
<dbReference type="AlphaFoldDB" id="Q1IIZ9"/>
<organism evidence="6 7">
    <name type="scientific">Koribacter versatilis (strain Ellin345)</name>
    <dbReference type="NCBI Taxonomy" id="204669"/>
    <lineage>
        <taxon>Bacteria</taxon>
        <taxon>Pseudomonadati</taxon>
        <taxon>Acidobacteriota</taxon>
        <taxon>Terriglobia</taxon>
        <taxon>Terriglobales</taxon>
        <taxon>Candidatus Korobacteraceae</taxon>
        <taxon>Candidatus Korobacter</taxon>
    </lineage>
</organism>
<dbReference type="OrthoDB" id="9775096at2"/>
<evidence type="ECO:0000259" key="5">
    <source>
        <dbReference type="Pfam" id="PF13354"/>
    </source>
</evidence>
<dbReference type="PANTHER" id="PTHR35333:SF3">
    <property type="entry name" value="BETA-LACTAMASE-TYPE TRANSPEPTIDASE FOLD CONTAINING PROTEIN"/>
    <property type="match status" value="1"/>
</dbReference>
<dbReference type="eggNOG" id="COG2367">
    <property type="taxonomic scope" value="Bacteria"/>
</dbReference>
<feature type="signal peptide" evidence="4">
    <location>
        <begin position="1"/>
        <end position="17"/>
    </location>
</feature>
<feature type="chain" id="PRO_5004191241" description="beta-lactamase" evidence="4">
    <location>
        <begin position="18"/>
        <end position="300"/>
    </location>
</feature>
<dbReference type="KEGG" id="aba:Acid345_4151"/>
<dbReference type="GO" id="GO:0030655">
    <property type="term" value="P:beta-lactam antibiotic catabolic process"/>
    <property type="evidence" value="ECO:0007669"/>
    <property type="project" value="InterPro"/>
</dbReference>
<dbReference type="STRING" id="204669.Acid345_4151"/>
<dbReference type="HOGENOM" id="CLU_031960_9_2_0"/>
<accession>Q1IIZ9</accession>
<protein>
    <recommendedName>
        <fullName evidence="3">beta-lactamase</fullName>
        <ecNumber evidence="3">3.5.2.6</ecNumber>
    </recommendedName>
</protein>
<proteinExistence type="inferred from homology"/>
<dbReference type="EMBL" id="CP000360">
    <property type="protein sequence ID" value="ABF43151.1"/>
    <property type="molecule type" value="Genomic_DNA"/>
</dbReference>
<dbReference type="InterPro" id="IPR045155">
    <property type="entry name" value="Beta-lactam_cat"/>
</dbReference>
<dbReference type="Proteomes" id="UP000002432">
    <property type="component" value="Chromosome"/>
</dbReference>
<dbReference type="InterPro" id="IPR000871">
    <property type="entry name" value="Beta-lactam_class-A"/>
</dbReference>
<dbReference type="EnsemblBacteria" id="ABF43151">
    <property type="protein sequence ID" value="ABF43151"/>
    <property type="gene ID" value="Acid345_4151"/>
</dbReference>
<name>Q1IIZ9_KORVE</name>
<dbReference type="InterPro" id="IPR012338">
    <property type="entry name" value="Beta-lactam/transpept-like"/>
</dbReference>
<evidence type="ECO:0000256" key="1">
    <source>
        <dbReference type="ARBA" id="ARBA00001526"/>
    </source>
</evidence>
<feature type="domain" description="Beta-lactamase class A catalytic" evidence="5">
    <location>
        <begin position="48"/>
        <end position="262"/>
    </location>
</feature>
<dbReference type="PANTHER" id="PTHR35333">
    <property type="entry name" value="BETA-LACTAMASE"/>
    <property type="match status" value="1"/>
</dbReference>
<evidence type="ECO:0000256" key="4">
    <source>
        <dbReference type="SAM" id="SignalP"/>
    </source>
</evidence>
<dbReference type="GO" id="GO:0046677">
    <property type="term" value="P:response to antibiotic"/>
    <property type="evidence" value="ECO:0007669"/>
    <property type="project" value="InterPro"/>
</dbReference>
<evidence type="ECO:0000313" key="6">
    <source>
        <dbReference type="EMBL" id="ABF43151.1"/>
    </source>
</evidence>
<evidence type="ECO:0000256" key="2">
    <source>
        <dbReference type="ARBA" id="ARBA00009009"/>
    </source>
</evidence>
<reference evidence="6 7" key="1">
    <citation type="journal article" date="2009" name="Appl. Environ. Microbiol.">
        <title>Three genomes from the phylum Acidobacteria provide insight into the lifestyles of these microorganisms in soils.</title>
        <authorList>
            <person name="Ward N.L."/>
            <person name="Challacombe J.F."/>
            <person name="Janssen P.H."/>
            <person name="Henrissat B."/>
            <person name="Coutinho P.M."/>
            <person name="Wu M."/>
            <person name="Xie G."/>
            <person name="Haft D.H."/>
            <person name="Sait M."/>
            <person name="Badger J."/>
            <person name="Barabote R.D."/>
            <person name="Bradley B."/>
            <person name="Brettin T.S."/>
            <person name="Brinkac L.M."/>
            <person name="Bruce D."/>
            <person name="Creasy T."/>
            <person name="Daugherty S.C."/>
            <person name="Davidsen T.M."/>
            <person name="DeBoy R.T."/>
            <person name="Detter J.C."/>
            <person name="Dodson R.J."/>
            <person name="Durkin A.S."/>
            <person name="Ganapathy A."/>
            <person name="Gwinn-Giglio M."/>
            <person name="Han C.S."/>
            <person name="Khouri H."/>
            <person name="Kiss H."/>
            <person name="Kothari S.P."/>
            <person name="Madupu R."/>
            <person name="Nelson K.E."/>
            <person name="Nelson W.C."/>
            <person name="Paulsen I."/>
            <person name="Penn K."/>
            <person name="Ren Q."/>
            <person name="Rosovitz M.J."/>
            <person name="Selengut J.D."/>
            <person name="Shrivastava S."/>
            <person name="Sullivan S.A."/>
            <person name="Tapia R."/>
            <person name="Thompson L.S."/>
            <person name="Watkins K.L."/>
            <person name="Yang Q."/>
            <person name="Yu C."/>
            <person name="Zafar N."/>
            <person name="Zhou L."/>
            <person name="Kuske C.R."/>
        </authorList>
    </citation>
    <scope>NUCLEOTIDE SEQUENCE [LARGE SCALE GENOMIC DNA]</scope>
    <source>
        <strain evidence="6 7">Ellin345</strain>
    </source>
</reference>
<dbReference type="Pfam" id="PF13354">
    <property type="entry name" value="Beta-lactamase2"/>
    <property type="match status" value="1"/>
</dbReference>
<dbReference type="EC" id="3.5.2.6" evidence="3"/>
<dbReference type="SUPFAM" id="SSF56601">
    <property type="entry name" value="beta-lactamase/transpeptidase-like"/>
    <property type="match status" value="1"/>
</dbReference>
<dbReference type="GO" id="GO:0008800">
    <property type="term" value="F:beta-lactamase activity"/>
    <property type="evidence" value="ECO:0007669"/>
    <property type="project" value="UniProtKB-EC"/>
</dbReference>